<feature type="transmembrane region" description="Helical" evidence="1">
    <location>
        <begin position="79"/>
        <end position="111"/>
    </location>
</feature>
<reference evidence="3" key="1">
    <citation type="submission" date="2013-09" db="EMBL/GenBank/DDBJ databases">
        <title>The Genome Sequence of Anopheles culicifacies species A.</title>
        <authorList>
            <consortium name="The Broad Institute Genomics Platform"/>
            <person name="Neafsey D.E."/>
            <person name="Besansky N."/>
            <person name="Howell P."/>
            <person name="Walton C."/>
            <person name="Young S.K."/>
            <person name="Zeng Q."/>
            <person name="Gargeya S."/>
            <person name="Fitzgerald M."/>
            <person name="Haas B."/>
            <person name="Abouelleil A."/>
            <person name="Allen A.W."/>
            <person name="Alvarado L."/>
            <person name="Arachchi H.M."/>
            <person name="Berlin A.M."/>
            <person name="Chapman S.B."/>
            <person name="Gainer-Dewar J."/>
            <person name="Goldberg J."/>
            <person name="Griggs A."/>
            <person name="Gujja S."/>
            <person name="Hansen M."/>
            <person name="Howarth C."/>
            <person name="Imamovic A."/>
            <person name="Ireland A."/>
            <person name="Larimer J."/>
            <person name="McCowan C."/>
            <person name="Murphy C."/>
            <person name="Pearson M."/>
            <person name="Poon T.W."/>
            <person name="Priest M."/>
            <person name="Roberts A."/>
            <person name="Saif S."/>
            <person name="Shea T."/>
            <person name="Sisk P."/>
            <person name="Sykes S."/>
            <person name="Wortman J."/>
            <person name="Nusbaum C."/>
            <person name="Birren B."/>
        </authorList>
    </citation>
    <scope>NUCLEOTIDE SEQUENCE [LARGE SCALE GENOMIC DNA]</scope>
    <source>
        <strain evidence="3">A-37</strain>
    </source>
</reference>
<evidence type="ECO:0000313" key="3">
    <source>
        <dbReference type="Proteomes" id="UP000075883"/>
    </source>
</evidence>
<protein>
    <submittedName>
        <fullName evidence="2">Uncharacterized protein</fullName>
    </submittedName>
</protein>
<evidence type="ECO:0000313" key="2">
    <source>
        <dbReference type="EnsemblMetazoa" id="ACUA009919-PA"/>
    </source>
</evidence>
<dbReference type="AlphaFoldDB" id="A0A182M5F7"/>
<keyword evidence="3" id="KW-1185">Reference proteome</keyword>
<keyword evidence="1" id="KW-0472">Membrane</keyword>
<evidence type="ECO:0000256" key="1">
    <source>
        <dbReference type="SAM" id="Phobius"/>
    </source>
</evidence>
<dbReference type="Proteomes" id="UP000075883">
    <property type="component" value="Unassembled WGS sequence"/>
</dbReference>
<keyword evidence="1" id="KW-1133">Transmembrane helix</keyword>
<dbReference type="EMBL" id="AXCM01012353">
    <property type="status" value="NOT_ANNOTATED_CDS"/>
    <property type="molecule type" value="Genomic_DNA"/>
</dbReference>
<name>A0A182M5F7_9DIPT</name>
<accession>A0A182M5F7</accession>
<dbReference type="VEuPathDB" id="VectorBase:ACUA009919"/>
<keyword evidence="1" id="KW-0812">Transmembrane</keyword>
<reference evidence="2" key="2">
    <citation type="submission" date="2020-05" db="UniProtKB">
        <authorList>
            <consortium name="EnsemblMetazoa"/>
        </authorList>
    </citation>
    <scope>IDENTIFICATION</scope>
    <source>
        <strain evidence="2">A-37</strain>
    </source>
</reference>
<organism evidence="2 3">
    <name type="scientific">Anopheles culicifacies</name>
    <dbReference type="NCBI Taxonomy" id="139723"/>
    <lineage>
        <taxon>Eukaryota</taxon>
        <taxon>Metazoa</taxon>
        <taxon>Ecdysozoa</taxon>
        <taxon>Arthropoda</taxon>
        <taxon>Hexapoda</taxon>
        <taxon>Insecta</taxon>
        <taxon>Pterygota</taxon>
        <taxon>Neoptera</taxon>
        <taxon>Endopterygota</taxon>
        <taxon>Diptera</taxon>
        <taxon>Nematocera</taxon>
        <taxon>Culicoidea</taxon>
        <taxon>Culicidae</taxon>
        <taxon>Anophelinae</taxon>
        <taxon>Anopheles</taxon>
        <taxon>culicifacies species complex</taxon>
    </lineage>
</organism>
<sequence length="131" mass="14506">MEDESVPVGAQIKGHSLLLWSYDFGHLVAHGFFGTPPVDMQRNALCVGEPTTMIRTVREHFDLLDELELLLHRKGRLSVVLVTFIALAVCFLVVGLLMATGIMLVTFFIFICYNETPNSDETGHLNALSDG</sequence>
<dbReference type="EnsemblMetazoa" id="ACUA009919-RA">
    <property type="protein sequence ID" value="ACUA009919-PA"/>
    <property type="gene ID" value="ACUA009919"/>
</dbReference>
<proteinExistence type="predicted"/>
<dbReference type="EMBL" id="AXCM01012354">
    <property type="status" value="NOT_ANNOTATED_CDS"/>
    <property type="molecule type" value="Genomic_DNA"/>
</dbReference>